<sequence length="48" mass="5645">MLCLTTSPYVKFSKDWTCSMPSLQAYLAYKHTYLNENFNGTMFLFSCF</sequence>
<dbReference type="AlphaFoldDB" id="A0A0E9QI85"/>
<proteinExistence type="predicted"/>
<reference evidence="1" key="2">
    <citation type="journal article" date="2015" name="Fish Shellfish Immunol.">
        <title>Early steps in the European eel (Anguilla anguilla)-Vibrio vulnificus interaction in the gills: Role of the RtxA13 toxin.</title>
        <authorList>
            <person name="Callol A."/>
            <person name="Pajuelo D."/>
            <person name="Ebbesson L."/>
            <person name="Teles M."/>
            <person name="MacKenzie S."/>
            <person name="Amaro C."/>
        </authorList>
    </citation>
    <scope>NUCLEOTIDE SEQUENCE</scope>
</reference>
<accession>A0A0E9QI85</accession>
<name>A0A0E9QI85_ANGAN</name>
<protein>
    <submittedName>
        <fullName evidence="1">Uncharacterized protein</fullName>
    </submittedName>
</protein>
<organism evidence="1">
    <name type="scientific">Anguilla anguilla</name>
    <name type="common">European freshwater eel</name>
    <name type="synonym">Muraena anguilla</name>
    <dbReference type="NCBI Taxonomy" id="7936"/>
    <lineage>
        <taxon>Eukaryota</taxon>
        <taxon>Metazoa</taxon>
        <taxon>Chordata</taxon>
        <taxon>Craniata</taxon>
        <taxon>Vertebrata</taxon>
        <taxon>Euteleostomi</taxon>
        <taxon>Actinopterygii</taxon>
        <taxon>Neopterygii</taxon>
        <taxon>Teleostei</taxon>
        <taxon>Anguilliformes</taxon>
        <taxon>Anguillidae</taxon>
        <taxon>Anguilla</taxon>
    </lineage>
</organism>
<dbReference type="EMBL" id="GBXM01091981">
    <property type="protein sequence ID" value="JAH16596.1"/>
    <property type="molecule type" value="Transcribed_RNA"/>
</dbReference>
<evidence type="ECO:0000313" key="1">
    <source>
        <dbReference type="EMBL" id="JAH16596.1"/>
    </source>
</evidence>
<reference evidence="1" key="1">
    <citation type="submission" date="2014-11" db="EMBL/GenBank/DDBJ databases">
        <authorList>
            <person name="Amaro Gonzalez C."/>
        </authorList>
    </citation>
    <scope>NUCLEOTIDE SEQUENCE</scope>
</reference>